<dbReference type="Pfam" id="PF03816">
    <property type="entry name" value="LytR_cpsA_psr"/>
    <property type="match status" value="1"/>
</dbReference>
<gene>
    <name evidence="5" type="ORF">ACFOX0_22060</name>
</gene>
<dbReference type="PANTHER" id="PTHR33392:SF6">
    <property type="entry name" value="POLYISOPRENYL-TEICHOIC ACID--PEPTIDOGLYCAN TEICHOIC ACID TRANSFERASE TAGU"/>
    <property type="match status" value="1"/>
</dbReference>
<dbReference type="Proteomes" id="UP001595868">
    <property type="component" value="Unassembled WGS sequence"/>
</dbReference>
<keyword evidence="3" id="KW-0472">Membrane</keyword>
<dbReference type="Gene3D" id="3.40.630.190">
    <property type="entry name" value="LCP protein"/>
    <property type="match status" value="1"/>
</dbReference>
<feature type="domain" description="Cell envelope-related transcriptional attenuator" evidence="4">
    <location>
        <begin position="108"/>
        <end position="303"/>
    </location>
</feature>
<dbReference type="InterPro" id="IPR004474">
    <property type="entry name" value="LytR_CpsA_psr"/>
</dbReference>
<keyword evidence="3" id="KW-1133">Transmembrane helix</keyword>
<organism evidence="5 6">
    <name type="scientific">Micromonospora zhanjiangensis</name>
    <dbReference type="NCBI Taxonomy" id="1522057"/>
    <lineage>
        <taxon>Bacteria</taxon>
        <taxon>Bacillati</taxon>
        <taxon>Actinomycetota</taxon>
        <taxon>Actinomycetes</taxon>
        <taxon>Micromonosporales</taxon>
        <taxon>Micromonosporaceae</taxon>
        <taxon>Micromonospora</taxon>
    </lineage>
</organism>
<dbReference type="RefSeq" id="WP_377549112.1">
    <property type="nucleotide sequence ID" value="NZ_JBHSBN010000017.1"/>
</dbReference>
<accession>A0ABV8KRV3</accession>
<comment type="caution">
    <text evidence="5">The sequence shown here is derived from an EMBL/GenBank/DDBJ whole genome shotgun (WGS) entry which is preliminary data.</text>
</comment>
<feature type="compositionally biased region" description="Basic and acidic residues" evidence="2">
    <location>
        <begin position="1"/>
        <end position="10"/>
    </location>
</feature>
<feature type="transmembrane region" description="Helical" evidence="3">
    <location>
        <begin position="33"/>
        <end position="59"/>
    </location>
</feature>
<dbReference type="EMBL" id="JBHSBN010000017">
    <property type="protein sequence ID" value="MFC4108605.1"/>
    <property type="molecule type" value="Genomic_DNA"/>
</dbReference>
<keyword evidence="3" id="KW-0812">Transmembrane</keyword>
<evidence type="ECO:0000259" key="4">
    <source>
        <dbReference type="Pfam" id="PF03816"/>
    </source>
</evidence>
<feature type="region of interest" description="Disordered" evidence="2">
    <location>
        <begin position="1"/>
        <end position="30"/>
    </location>
</feature>
<evidence type="ECO:0000313" key="5">
    <source>
        <dbReference type="EMBL" id="MFC4108605.1"/>
    </source>
</evidence>
<comment type="similarity">
    <text evidence="1">Belongs to the LytR/CpsA/Psr (LCP) family.</text>
</comment>
<proteinExistence type="inferred from homology"/>
<keyword evidence="6" id="KW-1185">Reference proteome</keyword>
<dbReference type="PANTHER" id="PTHR33392">
    <property type="entry name" value="POLYISOPRENYL-TEICHOIC ACID--PEPTIDOGLYCAN TEICHOIC ACID TRANSFERASE TAGU"/>
    <property type="match status" value="1"/>
</dbReference>
<reference evidence="6" key="1">
    <citation type="journal article" date="2019" name="Int. J. Syst. Evol. Microbiol.">
        <title>The Global Catalogue of Microorganisms (GCM) 10K type strain sequencing project: providing services to taxonomists for standard genome sequencing and annotation.</title>
        <authorList>
            <consortium name="The Broad Institute Genomics Platform"/>
            <consortium name="The Broad Institute Genome Sequencing Center for Infectious Disease"/>
            <person name="Wu L."/>
            <person name="Ma J."/>
        </authorList>
    </citation>
    <scope>NUCLEOTIDE SEQUENCE [LARGE SCALE GENOMIC DNA]</scope>
    <source>
        <strain evidence="6">2902at01</strain>
    </source>
</reference>
<evidence type="ECO:0000256" key="3">
    <source>
        <dbReference type="SAM" id="Phobius"/>
    </source>
</evidence>
<evidence type="ECO:0000313" key="6">
    <source>
        <dbReference type="Proteomes" id="UP001595868"/>
    </source>
</evidence>
<name>A0ABV8KRV3_9ACTN</name>
<evidence type="ECO:0000256" key="1">
    <source>
        <dbReference type="ARBA" id="ARBA00006068"/>
    </source>
</evidence>
<protein>
    <submittedName>
        <fullName evidence="5">LCP family protein</fullName>
    </submittedName>
</protein>
<evidence type="ECO:0000256" key="2">
    <source>
        <dbReference type="SAM" id="MobiDB-lite"/>
    </source>
</evidence>
<dbReference type="InterPro" id="IPR050922">
    <property type="entry name" value="LytR/CpsA/Psr_CW_biosynth"/>
</dbReference>
<sequence length="417" mass="44666">MPKPAQRRDPGAATTGRDASARRRSGRPRGPRWARWCVAFGAATVLASGIALAGSQWLLHAATSKVDQQNLLGAAAPERKHVSVTGAKNILLVGLDTRPGQDPSQLIRSDSIILMHIPADHSKAYLVSLPRDSLVTIPAYDNGVAKHQKGEAKINAAFAFGSQGLTGSAAMSHGFELLALTIKNLTGITPDAGAIIDFQGFKQVVQVLGKVCMYVDEDTTSIHIGKDNKTGKFARPYKINPDGTLNHKIPGVTANFYAKGQHCFTPSEALDFVRQRDLLANNDYDYGRQRHQQQFLKAVLKQAVNDGFNSPTKLPGLLTAIGKTMTVDDGGIPLEDWVFAMRAIDPDSLVTIKTNNGAFNSRSVPGIGEAEVLNETSMQLLRAVKNDTVAAFVAQNPTWVAKDTAAGAGPTPTPTKN</sequence>